<evidence type="ECO:0000256" key="1">
    <source>
        <dbReference type="SAM" id="MobiDB-lite"/>
    </source>
</evidence>
<feature type="compositionally biased region" description="Acidic residues" evidence="1">
    <location>
        <begin position="316"/>
        <end position="340"/>
    </location>
</feature>
<dbReference type="AlphaFoldDB" id="A0A0D0VFP6"/>
<feature type="compositionally biased region" description="Pro residues" evidence="1">
    <location>
        <begin position="387"/>
        <end position="402"/>
    </location>
</feature>
<feature type="compositionally biased region" description="Basic residues" evidence="1">
    <location>
        <begin position="597"/>
        <end position="608"/>
    </location>
</feature>
<feature type="compositionally biased region" description="Pro residues" evidence="1">
    <location>
        <begin position="434"/>
        <end position="446"/>
    </location>
</feature>
<feature type="region of interest" description="Disordered" evidence="1">
    <location>
        <begin position="387"/>
        <end position="458"/>
    </location>
</feature>
<feature type="region of interest" description="Disordered" evidence="1">
    <location>
        <begin position="314"/>
        <end position="345"/>
    </location>
</feature>
<accession>A0A0D0VFP6</accession>
<reference evidence="2" key="1">
    <citation type="submission" date="2015-01" db="EMBL/GenBank/DDBJ databases">
        <title>The Genome Sequence of Cryptococcus gattii CA1280.</title>
        <authorList>
            <consortium name="The Broad Institute Genomics Platform"/>
            <person name="Cuomo C."/>
            <person name="Litvintseva A."/>
            <person name="Chen Y."/>
            <person name="Heitman J."/>
            <person name="Sun S."/>
            <person name="Springer D."/>
            <person name="Dromer F."/>
            <person name="Young S."/>
            <person name="Zeng Q."/>
            <person name="Gargeya S."/>
            <person name="Abouelleil A."/>
            <person name="Alvarado L."/>
            <person name="Chapman S.B."/>
            <person name="Gainer-Dewar J."/>
            <person name="Goldberg J."/>
            <person name="Griggs A."/>
            <person name="Gujja S."/>
            <person name="Hansen M."/>
            <person name="Howarth C."/>
            <person name="Imamovic A."/>
            <person name="Larimer J."/>
            <person name="Murphy C."/>
            <person name="Naylor J."/>
            <person name="Pearson M."/>
            <person name="Priest M."/>
            <person name="Roberts A."/>
            <person name="Saif S."/>
            <person name="Shea T."/>
            <person name="Sykes S."/>
            <person name="Wortman J."/>
            <person name="Nusbaum C."/>
            <person name="Birren B."/>
        </authorList>
    </citation>
    <scope>NUCLEOTIDE SEQUENCE [LARGE SCALE GENOMIC DNA]</scope>
    <source>
        <strain evidence="2">CA1280</strain>
    </source>
</reference>
<dbReference type="OrthoDB" id="2576230at2759"/>
<dbReference type="EMBL" id="KN847989">
    <property type="protein sequence ID" value="KIR45344.1"/>
    <property type="molecule type" value="Genomic_DNA"/>
</dbReference>
<dbReference type="HOGENOM" id="CLU_023461_0_0_1"/>
<feature type="region of interest" description="Disordered" evidence="1">
    <location>
        <begin position="167"/>
        <end position="220"/>
    </location>
</feature>
<name>A0A0D0VFP6_CRYGA</name>
<sequence length="710" mass="79732">MDRTKDPSRIFYPHGWRELVNGSLEEGFAPIALATIDNLTTEYYVPQNEHLQFLLYLAINPHDHGLSSYEPFTVLYRLLRLHNPRLFAGGIPSHPSAASYRTLTLSSSTNNGNGNGNTLEHPQDDVPSWLTWEKGRSLLHRNVYKYMERCKDQGIWTLLWMDPAKENRTADRARRARKAREGMGNTIKVKEKSREPRQPQSPKRDGDGEDGDGNQPPENVVDAELGIDLDLEQELEHDDERAKPLTPQGWLLLEWLVAMWEKDEMVRRGPCENPQLEWSPIFLRQLARPYDRTGQMQWSDADMVMRILKAAFAEPLPEEDKGEDEAEDNEDDNDMEIEEDKETKIAREEAKITKKLKREEGKEMLARKRFTAVRLFRLLFDTAIAPLPAPPSSNLPSRPPSSSPGLDTEPSPSPFPSSPGIGNGPVTRMNTTAPTPPTPMSNPPSPSHSAPSAHPPFNPPSLTSSLIHTLAPLPLSSLQSFFMLLIPSPFLSRSPSFSFSHDIDIKTPPAGGAPDATTTLPPLPLAPITHIITLLLENFAGTSRQKGEERRERRRRRLRELDFEPGYNGLGRPTVGYLCSEVLALVPPLPAPAPKGRNGRGKKGKGVKPKVNMEKETEEEGQDEKVGMKMAHLKLVLLQILLRQEGFGEKAYLSEQVGLETLRGEKEWRRNVEKSFMVSETMRDEDPESSTALMRVGRMVLLSVDRLVGV</sequence>
<feature type="region of interest" description="Disordered" evidence="1">
    <location>
        <begin position="591"/>
        <end position="623"/>
    </location>
</feature>
<organism evidence="2">
    <name type="scientific">Cryptococcus bacillisporus CA1280</name>
    <dbReference type="NCBI Taxonomy" id="1296109"/>
    <lineage>
        <taxon>Eukaryota</taxon>
        <taxon>Fungi</taxon>
        <taxon>Dikarya</taxon>
        <taxon>Basidiomycota</taxon>
        <taxon>Agaricomycotina</taxon>
        <taxon>Tremellomycetes</taxon>
        <taxon>Tremellales</taxon>
        <taxon>Cryptococcaceae</taxon>
        <taxon>Cryptococcus</taxon>
        <taxon>Cryptococcus gattii species complex</taxon>
    </lineage>
</organism>
<protein>
    <submittedName>
        <fullName evidence="2">Uncharacterized protein</fullName>
    </submittedName>
</protein>
<feature type="compositionally biased region" description="Basic and acidic residues" evidence="1">
    <location>
        <begin position="188"/>
        <end position="206"/>
    </location>
</feature>
<evidence type="ECO:0000313" key="2">
    <source>
        <dbReference type="EMBL" id="KIR45344.1"/>
    </source>
</evidence>
<proteinExistence type="predicted"/>
<gene>
    <name evidence="2" type="ORF">I312_05387</name>
</gene>